<dbReference type="AlphaFoldDB" id="A0A5J4Q2I7"/>
<organism evidence="1">
    <name type="scientific">termite gut metagenome</name>
    <dbReference type="NCBI Taxonomy" id="433724"/>
    <lineage>
        <taxon>unclassified sequences</taxon>
        <taxon>metagenomes</taxon>
        <taxon>organismal metagenomes</taxon>
    </lineage>
</organism>
<dbReference type="EMBL" id="SNRY01005371">
    <property type="protein sequence ID" value="KAA6315134.1"/>
    <property type="molecule type" value="Genomic_DNA"/>
</dbReference>
<reference evidence="1" key="1">
    <citation type="submission" date="2019-03" db="EMBL/GenBank/DDBJ databases">
        <title>Single cell metagenomics reveals metabolic interactions within the superorganism composed of flagellate Streblomastix strix and complex community of Bacteroidetes bacteria on its surface.</title>
        <authorList>
            <person name="Treitli S.C."/>
            <person name="Kolisko M."/>
            <person name="Husnik F."/>
            <person name="Keeling P."/>
            <person name="Hampl V."/>
        </authorList>
    </citation>
    <scope>NUCLEOTIDE SEQUENCE</scope>
    <source>
        <strain evidence="1">STM</strain>
    </source>
</reference>
<comment type="caution">
    <text evidence="1">The sequence shown here is derived from an EMBL/GenBank/DDBJ whole genome shotgun (WGS) entry which is preliminary data.</text>
</comment>
<gene>
    <name evidence="1" type="ORF">EZS27_034364</name>
</gene>
<name>A0A5J4Q2I7_9ZZZZ</name>
<accession>A0A5J4Q2I7</accession>
<proteinExistence type="predicted"/>
<sequence>HLEVVHTFPNTGGESITLTANDPRRALQIPMEAQAYGIEPNPR</sequence>
<feature type="non-terminal residue" evidence="1">
    <location>
        <position position="1"/>
    </location>
</feature>
<protein>
    <submittedName>
        <fullName evidence="1">Uncharacterized protein</fullName>
    </submittedName>
</protein>
<evidence type="ECO:0000313" key="1">
    <source>
        <dbReference type="EMBL" id="KAA6315134.1"/>
    </source>
</evidence>